<dbReference type="Proteomes" id="UP000838763">
    <property type="component" value="Unassembled WGS sequence"/>
</dbReference>
<evidence type="ECO:0000313" key="2">
    <source>
        <dbReference type="EMBL" id="CAI4218503.1"/>
    </source>
</evidence>
<accession>A0A9P1MF75</accession>
<dbReference type="EMBL" id="CALLCH030000018">
    <property type="protein sequence ID" value="CAI4218503.1"/>
    <property type="molecule type" value="Genomic_DNA"/>
</dbReference>
<feature type="compositionally biased region" description="Pro residues" evidence="1">
    <location>
        <begin position="110"/>
        <end position="119"/>
    </location>
</feature>
<name>A0A9P1MF75_9PEZI</name>
<evidence type="ECO:0000313" key="3">
    <source>
        <dbReference type="Proteomes" id="UP000838763"/>
    </source>
</evidence>
<protein>
    <submittedName>
        <fullName evidence="2">Uncharacterized protein</fullName>
    </submittedName>
</protein>
<organism evidence="2 3">
    <name type="scientific">Parascedosporium putredinis</name>
    <dbReference type="NCBI Taxonomy" id="1442378"/>
    <lineage>
        <taxon>Eukaryota</taxon>
        <taxon>Fungi</taxon>
        <taxon>Dikarya</taxon>
        <taxon>Ascomycota</taxon>
        <taxon>Pezizomycotina</taxon>
        <taxon>Sordariomycetes</taxon>
        <taxon>Hypocreomycetidae</taxon>
        <taxon>Microascales</taxon>
        <taxon>Microascaceae</taxon>
        <taxon>Parascedosporium</taxon>
    </lineage>
</organism>
<sequence>MCDLHSSLLGLDWPRGLSYGLETRRIGREASPSTIILEDPRKGVHEFIGTRACHGNFDVIIRAMLAAMADQRDYSIRVRDADISSNPNATRLSLSAYPATKPPFLVRPETPSPTSPPSTRPCLEAP</sequence>
<evidence type="ECO:0000256" key="1">
    <source>
        <dbReference type="SAM" id="MobiDB-lite"/>
    </source>
</evidence>
<proteinExistence type="predicted"/>
<reference evidence="2" key="1">
    <citation type="submission" date="2022-11" db="EMBL/GenBank/DDBJ databases">
        <authorList>
            <person name="Scott C."/>
            <person name="Bruce N."/>
        </authorList>
    </citation>
    <scope>NUCLEOTIDE SEQUENCE</scope>
</reference>
<gene>
    <name evidence="2" type="ORF">PPNO1_LOCUS8084</name>
</gene>
<feature type="region of interest" description="Disordered" evidence="1">
    <location>
        <begin position="100"/>
        <end position="126"/>
    </location>
</feature>
<comment type="caution">
    <text evidence="2">The sequence shown here is derived from an EMBL/GenBank/DDBJ whole genome shotgun (WGS) entry which is preliminary data.</text>
</comment>
<dbReference type="AlphaFoldDB" id="A0A9P1MF75"/>
<keyword evidence="3" id="KW-1185">Reference proteome</keyword>